<dbReference type="Proteomes" id="UP000019270">
    <property type="component" value="Unassembled WGS sequence"/>
</dbReference>
<protein>
    <recommendedName>
        <fullName evidence="3">TolB domain-containing protein</fullName>
    </recommendedName>
</protein>
<dbReference type="Gene3D" id="2.120.10.30">
    <property type="entry name" value="TolB, C-terminal domain"/>
    <property type="match status" value="1"/>
</dbReference>
<dbReference type="EMBL" id="APVL01000011">
    <property type="protein sequence ID" value="EWG10226.1"/>
    <property type="molecule type" value="Genomic_DNA"/>
</dbReference>
<comment type="caution">
    <text evidence="1">The sequence shown here is derived from an EMBL/GenBank/DDBJ whole genome shotgun (WGS) entry which is preliminary data.</text>
</comment>
<dbReference type="PATRIC" id="fig|1307436.3.peg.3442"/>
<reference evidence="2" key="1">
    <citation type="submission" date="2013-03" db="EMBL/GenBank/DDBJ databases">
        <title>Draft genome sequence of Bacillus firmus DS1.</title>
        <authorList>
            <person name="Peng D."/>
            <person name="Zhu L."/>
            <person name="Sun M."/>
        </authorList>
    </citation>
    <scope>NUCLEOTIDE SEQUENCE [LARGE SCALE GENOMIC DNA]</scope>
    <source>
        <strain evidence="2">DS1</strain>
    </source>
</reference>
<dbReference type="eggNOG" id="COG0823">
    <property type="taxonomic scope" value="Bacteria"/>
</dbReference>
<dbReference type="AlphaFoldDB" id="W7L3Q9"/>
<gene>
    <name evidence="1" type="ORF">PBF_16049</name>
</gene>
<evidence type="ECO:0008006" key="3">
    <source>
        <dbReference type="Google" id="ProtNLM"/>
    </source>
</evidence>
<dbReference type="InterPro" id="IPR011042">
    <property type="entry name" value="6-blade_b-propeller_TolB-like"/>
</dbReference>
<evidence type="ECO:0000313" key="1">
    <source>
        <dbReference type="EMBL" id="EWG10226.1"/>
    </source>
</evidence>
<evidence type="ECO:0000313" key="2">
    <source>
        <dbReference type="Proteomes" id="UP000019270"/>
    </source>
</evidence>
<reference evidence="1 2" key="2">
    <citation type="journal article" date="2016" name="Sci. Rep.">
        <title>A novel serine protease, Sep1, from Bacillus firmus DS-1 has nematicidal activity and degrades multiple intestinal-associated nematode proteins.</title>
        <authorList>
            <person name="Geng C."/>
            <person name="Nie X."/>
            <person name="Tang Z."/>
            <person name="Zhang Y."/>
            <person name="Lin J."/>
            <person name="Sun M."/>
            <person name="Peng D."/>
        </authorList>
    </citation>
    <scope>NUCLEOTIDE SEQUENCE [LARGE SCALE GENOMIC DNA]</scope>
    <source>
        <strain evidence="1 2">DS1</strain>
    </source>
</reference>
<organism evidence="1 2">
    <name type="scientific">Cytobacillus firmus DS1</name>
    <dbReference type="NCBI Taxonomy" id="1307436"/>
    <lineage>
        <taxon>Bacteria</taxon>
        <taxon>Bacillati</taxon>
        <taxon>Bacillota</taxon>
        <taxon>Bacilli</taxon>
        <taxon>Bacillales</taxon>
        <taxon>Bacillaceae</taxon>
        <taxon>Cytobacillus</taxon>
    </lineage>
</organism>
<dbReference type="SUPFAM" id="SSF82171">
    <property type="entry name" value="DPP6 N-terminal domain-like"/>
    <property type="match status" value="1"/>
</dbReference>
<name>W7L3Q9_CYTFI</name>
<dbReference type="PANTHER" id="PTHR36842:SF1">
    <property type="entry name" value="PROTEIN TOLB"/>
    <property type="match status" value="1"/>
</dbReference>
<proteinExistence type="predicted"/>
<dbReference type="PANTHER" id="PTHR36842">
    <property type="entry name" value="PROTEIN TOLB HOMOLOG"/>
    <property type="match status" value="1"/>
</dbReference>
<accession>W7L3Q9</accession>
<sequence length="430" mass="48485">MKEDETDMRKLILLLFCFLLIIPSEAWGDTTENGLQAAFIRNGYLWIKIGVAEEQITAEPGEFTNTPKWSYDGQWLLYEKEAQESHSPDMENRTEIWVYNVKSKKHKRIFQGGGNAKWAPSDYRIAFTSNGVLNISDLDQFHNIALGVDDYNWYPDGKSFIVSSSAVLKPDGWTSPTLYKVQLPAELENMNLTHHVKPFFTIPKEIGSGNATIMSINATALEFSPDGKWISFIVSPTASLAMDSDMVCVISSNGKNFEVLDEMILHLDVPKWAPGRNLLGYIAGGGRIVMGFKNKKLKVAELPAFKTLNLTPAKFAEMGFTWVDNERLVASRVDESEWSNDPQKRPEPTLCLIQLSKAQQTRITYPKNSIGDYNPLYLKTAGKLTWIRKKLAEQKGDLWIAELSGKNAKLWAKDVEKYSFYENSGQKSGS</sequence>